<dbReference type="Proteomes" id="UP001470230">
    <property type="component" value="Unassembled WGS sequence"/>
</dbReference>
<dbReference type="EMBL" id="JAPFFF010000005">
    <property type="protein sequence ID" value="KAK8890416.1"/>
    <property type="molecule type" value="Genomic_DNA"/>
</dbReference>
<evidence type="ECO:0000259" key="3">
    <source>
        <dbReference type="PROSITE" id="PS50222"/>
    </source>
</evidence>
<keyword evidence="1" id="KW-0677">Repeat</keyword>
<dbReference type="InterPro" id="IPR011992">
    <property type="entry name" value="EF-hand-dom_pair"/>
</dbReference>
<organism evidence="4 5">
    <name type="scientific">Tritrichomonas musculus</name>
    <dbReference type="NCBI Taxonomy" id="1915356"/>
    <lineage>
        <taxon>Eukaryota</taxon>
        <taxon>Metamonada</taxon>
        <taxon>Parabasalia</taxon>
        <taxon>Tritrichomonadida</taxon>
        <taxon>Tritrichomonadidae</taxon>
        <taxon>Tritrichomonas</taxon>
    </lineage>
</organism>
<sequence length="171" mass="19590">MNNLVQRSNVSELTEAEKQEIREAFDMFATDGSAYLDLSQFKVAMRALGFIPAKGEARSLMKKVADGESTYIDFNQFQELMAQKIFARKPEEEIEQAFALFDKDEDEAISFDDLKKITEELGENLTEQELLDMIKEADRQKKGMISKDDFIRVLMKSGLFGVFENDDEDSD</sequence>
<dbReference type="Gene3D" id="1.10.238.10">
    <property type="entry name" value="EF-hand"/>
    <property type="match status" value="2"/>
</dbReference>
<evidence type="ECO:0000256" key="2">
    <source>
        <dbReference type="ARBA" id="ARBA00022837"/>
    </source>
</evidence>
<dbReference type="InterPro" id="IPR002048">
    <property type="entry name" value="EF_hand_dom"/>
</dbReference>
<comment type="caution">
    <text evidence="4">The sequence shown here is derived from an EMBL/GenBank/DDBJ whole genome shotgun (WGS) entry which is preliminary data.</text>
</comment>
<name>A0ABR2KHV0_9EUKA</name>
<reference evidence="4 5" key="1">
    <citation type="submission" date="2024-04" db="EMBL/GenBank/DDBJ databases">
        <title>Tritrichomonas musculus Genome.</title>
        <authorList>
            <person name="Alves-Ferreira E."/>
            <person name="Grigg M."/>
            <person name="Lorenzi H."/>
            <person name="Galac M."/>
        </authorList>
    </citation>
    <scope>NUCLEOTIDE SEQUENCE [LARGE SCALE GENOMIC DNA]</scope>
    <source>
        <strain evidence="4 5">EAF2021</strain>
    </source>
</reference>
<keyword evidence="2" id="KW-0106">Calcium</keyword>
<evidence type="ECO:0000313" key="4">
    <source>
        <dbReference type="EMBL" id="KAK8890416.1"/>
    </source>
</evidence>
<feature type="domain" description="EF-hand" evidence="3">
    <location>
        <begin position="89"/>
        <end position="124"/>
    </location>
</feature>
<dbReference type="InterPro" id="IPR050230">
    <property type="entry name" value="CALM/Myosin/TropC-like"/>
</dbReference>
<gene>
    <name evidence="4" type="ORF">M9Y10_035192</name>
</gene>
<proteinExistence type="predicted"/>
<dbReference type="Pfam" id="PF13499">
    <property type="entry name" value="EF-hand_7"/>
    <property type="match status" value="2"/>
</dbReference>
<dbReference type="SMART" id="SM00054">
    <property type="entry name" value="EFh"/>
    <property type="match status" value="4"/>
</dbReference>
<dbReference type="PANTHER" id="PTHR23048">
    <property type="entry name" value="MYOSIN LIGHT CHAIN 1, 3"/>
    <property type="match status" value="1"/>
</dbReference>
<dbReference type="CDD" id="cd00051">
    <property type="entry name" value="EFh"/>
    <property type="match status" value="1"/>
</dbReference>
<keyword evidence="5" id="KW-1185">Reference proteome</keyword>
<evidence type="ECO:0000313" key="5">
    <source>
        <dbReference type="Proteomes" id="UP001470230"/>
    </source>
</evidence>
<dbReference type="PROSITE" id="PS50222">
    <property type="entry name" value="EF_HAND_2"/>
    <property type="match status" value="3"/>
</dbReference>
<accession>A0ABR2KHV0</accession>
<dbReference type="SUPFAM" id="SSF47473">
    <property type="entry name" value="EF-hand"/>
    <property type="match status" value="1"/>
</dbReference>
<feature type="domain" description="EF-hand" evidence="3">
    <location>
        <begin position="16"/>
        <end position="51"/>
    </location>
</feature>
<evidence type="ECO:0000256" key="1">
    <source>
        <dbReference type="ARBA" id="ARBA00022737"/>
    </source>
</evidence>
<feature type="domain" description="EF-hand" evidence="3">
    <location>
        <begin position="125"/>
        <end position="160"/>
    </location>
</feature>
<dbReference type="PANTHER" id="PTHR23048:SF59">
    <property type="entry name" value="EF-HAND SUPERFAMILY PROTEIN"/>
    <property type="match status" value="1"/>
</dbReference>
<protein>
    <recommendedName>
        <fullName evidence="3">EF-hand domain-containing protein</fullName>
    </recommendedName>
</protein>